<dbReference type="InterPro" id="IPR027417">
    <property type="entry name" value="P-loop_NTPase"/>
</dbReference>
<protein>
    <submittedName>
        <fullName evidence="1">Uncharacterized protein</fullName>
    </submittedName>
</protein>
<proteinExistence type="predicted"/>
<dbReference type="EMBL" id="LNQE01001822">
    <property type="protein sequence ID" value="KUG05240.1"/>
    <property type="molecule type" value="Genomic_DNA"/>
</dbReference>
<reference evidence="1" key="1">
    <citation type="journal article" date="2015" name="Proc. Natl. Acad. Sci. U.S.A.">
        <title>Networks of energetic and metabolic interactions define dynamics in microbial communities.</title>
        <authorList>
            <person name="Embree M."/>
            <person name="Liu J.K."/>
            <person name="Al-Bassam M.M."/>
            <person name="Zengler K."/>
        </authorList>
    </citation>
    <scope>NUCLEOTIDE SEQUENCE</scope>
</reference>
<dbReference type="Gene3D" id="3.40.50.300">
    <property type="entry name" value="P-loop containing nucleotide triphosphate hydrolases"/>
    <property type="match status" value="1"/>
</dbReference>
<sequence length="245" mass="26674">MELTFPTTPREAGRGILISFLPLRAGAGAATLACMTGLIACNHYDTSIVDLNQDSKVRSYLGFQDLSASTVSILDINGVATPEGIFSASEQHHSGLKVFPGVSPRVLDASQIDTQLTLKAVTYLKKTSPLTIAVVNPLHSSWMAAMLSDMVCLVAKPDRPNMDAFRETTDFLNRLGCSDRLTIILNQTGYTGGLEVKGAINYYSPDMVIGYDKFIPEMSNRRVLEPNKKIRAELFSLVKEVIADA</sequence>
<comment type="caution">
    <text evidence="1">The sequence shown here is derived from an EMBL/GenBank/DDBJ whole genome shotgun (WGS) entry which is preliminary data.</text>
</comment>
<name>A0A0W8E9E0_9ZZZZ</name>
<evidence type="ECO:0000313" key="1">
    <source>
        <dbReference type="EMBL" id="KUG05240.1"/>
    </source>
</evidence>
<accession>A0A0W8E9E0</accession>
<dbReference type="AlphaFoldDB" id="A0A0W8E9E0"/>
<gene>
    <name evidence="1" type="ORF">ASZ90_017313</name>
</gene>
<organism evidence="1">
    <name type="scientific">hydrocarbon metagenome</name>
    <dbReference type="NCBI Taxonomy" id="938273"/>
    <lineage>
        <taxon>unclassified sequences</taxon>
        <taxon>metagenomes</taxon>
        <taxon>ecological metagenomes</taxon>
    </lineage>
</organism>
<dbReference type="SUPFAM" id="SSF52540">
    <property type="entry name" value="P-loop containing nucleoside triphosphate hydrolases"/>
    <property type="match status" value="1"/>
</dbReference>